<dbReference type="AlphaFoldDB" id="A0A0X8H152"/>
<dbReference type="InterPro" id="IPR013325">
    <property type="entry name" value="RNA_pol_sigma_r2"/>
</dbReference>
<accession>A0A0X8H152</accession>
<dbReference type="GO" id="GO:0016987">
    <property type="term" value="F:sigma factor activity"/>
    <property type="evidence" value="ECO:0007669"/>
    <property type="project" value="UniProtKB-KW"/>
</dbReference>
<organism evidence="7 8">
    <name type="scientific">Erysipelothrix larvae</name>
    <dbReference type="NCBI Taxonomy" id="1514105"/>
    <lineage>
        <taxon>Bacteria</taxon>
        <taxon>Bacillati</taxon>
        <taxon>Bacillota</taxon>
        <taxon>Erysipelotrichia</taxon>
        <taxon>Erysipelotrichales</taxon>
        <taxon>Erysipelotrichaceae</taxon>
        <taxon>Erysipelothrix</taxon>
    </lineage>
</organism>
<protein>
    <recommendedName>
        <fullName evidence="6">RNA polymerase sigma factor 70 region 4 type 2 domain-containing protein</fullName>
    </recommendedName>
</protein>
<dbReference type="NCBIfam" id="TIGR02937">
    <property type="entry name" value="sigma70-ECF"/>
    <property type="match status" value="1"/>
</dbReference>
<feature type="domain" description="RNA polymerase sigma factor 70 region 4 type 2" evidence="6">
    <location>
        <begin position="127"/>
        <end position="177"/>
    </location>
</feature>
<keyword evidence="2" id="KW-0805">Transcription regulation</keyword>
<dbReference type="KEGG" id="erl:AOC36_09055"/>
<dbReference type="PANTHER" id="PTHR43133">
    <property type="entry name" value="RNA POLYMERASE ECF-TYPE SIGMA FACTO"/>
    <property type="match status" value="1"/>
</dbReference>
<keyword evidence="3" id="KW-0731">Sigma factor</keyword>
<dbReference type="SUPFAM" id="SSF88659">
    <property type="entry name" value="Sigma3 and sigma4 domains of RNA polymerase sigma factors"/>
    <property type="match status" value="1"/>
</dbReference>
<comment type="similarity">
    <text evidence="1">Belongs to the sigma-70 factor family. ECF subfamily.</text>
</comment>
<dbReference type="SUPFAM" id="SSF88946">
    <property type="entry name" value="Sigma2 domain of RNA polymerase sigma factors"/>
    <property type="match status" value="1"/>
</dbReference>
<dbReference type="InterPro" id="IPR013249">
    <property type="entry name" value="RNA_pol_sigma70_r4_t2"/>
</dbReference>
<dbReference type="InterPro" id="IPR036388">
    <property type="entry name" value="WH-like_DNA-bd_sf"/>
</dbReference>
<dbReference type="InterPro" id="IPR039425">
    <property type="entry name" value="RNA_pol_sigma-70-like"/>
</dbReference>
<reference evidence="7 8" key="1">
    <citation type="submission" date="2015-10" db="EMBL/GenBank/DDBJ databases">
        <title>Erysipelothrix larvae sp. LV19 isolated from the larval gut of the rhinoceros beetle, Trypoxylus dichotomus.</title>
        <authorList>
            <person name="Lim S."/>
            <person name="Kim B.-C."/>
        </authorList>
    </citation>
    <scope>NUCLEOTIDE SEQUENCE [LARGE SCALE GENOMIC DNA]</scope>
    <source>
        <strain evidence="7 8">LV19</strain>
    </source>
</reference>
<dbReference type="RefSeq" id="WP_067633547.1">
    <property type="nucleotide sequence ID" value="NZ_CP013213.1"/>
</dbReference>
<evidence type="ECO:0000313" key="8">
    <source>
        <dbReference type="Proteomes" id="UP000063781"/>
    </source>
</evidence>
<dbReference type="CDD" id="cd06171">
    <property type="entry name" value="Sigma70_r4"/>
    <property type="match status" value="1"/>
</dbReference>
<dbReference type="Proteomes" id="UP000063781">
    <property type="component" value="Chromosome"/>
</dbReference>
<evidence type="ECO:0000256" key="5">
    <source>
        <dbReference type="SAM" id="Phobius"/>
    </source>
</evidence>
<name>A0A0X8H152_9FIRM</name>
<evidence type="ECO:0000313" key="7">
    <source>
        <dbReference type="EMBL" id="AMC94131.1"/>
    </source>
</evidence>
<dbReference type="EMBL" id="CP013213">
    <property type="protein sequence ID" value="AMC94131.1"/>
    <property type="molecule type" value="Genomic_DNA"/>
</dbReference>
<evidence type="ECO:0000256" key="2">
    <source>
        <dbReference type="ARBA" id="ARBA00023015"/>
    </source>
</evidence>
<evidence type="ECO:0000256" key="4">
    <source>
        <dbReference type="ARBA" id="ARBA00023163"/>
    </source>
</evidence>
<dbReference type="InterPro" id="IPR014284">
    <property type="entry name" value="RNA_pol_sigma-70_dom"/>
</dbReference>
<feature type="transmembrane region" description="Helical" evidence="5">
    <location>
        <begin position="187"/>
        <end position="204"/>
    </location>
</feature>
<feature type="transmembrane region" description="Helical" evidence="5">
    <location>
        <begin position="225"/>
        <end position="244"/>
    </location>
</feature>
<dbReference type="Pfam" id="PF08281">
    <property type="entry name" value="Sigma70_r4_2"/>
    <property type="match status" value="1"/>
</dbReference>
<dbReference type="InterPro" id="IPR013324">
    <property type="entry name" value="RNA_pol_sigma_r3/r4-like"/>
</dbReference>
<keyword evidence="4" id="KW-0804">Transcription</keyword>
<dbReference type="GO" id="GO:0003677">
    <property type="term" value="F:DNA binding"/>
    <property type="evidence" value="ECO:0007669"/>
    <property type="project" value="InterPro"/>
</dbReference>
<keyword evidence="5" id="KW-0472">Membrane</keyword>
<gene>
    <name evidence="7" type="ORF">AOC36_09055</name>
</gene>
<evidence type="ECO:0000256" key="3">
    <source>
        <dbReference type="ARBA" id="ARBA00023082"/>
    </source>
</evidence>
<dbReference type="OrthoDB" id="9794508at2"/>
<dbReference type="Gene3D" id="1.10.10.10">
    <property type="entry name" value="Winged helix-like DNA-binding domain superfamily/Winged helix DNA-binding domain"/>
    <property type="match status" value="1"/>
</dbReference>
<dbReference type="GO" id="GO:0006352">
    <property type="term" value="P:DNA-templated transcription initiation"/>
    <property type="evidence" value="ECO:0007669"/>
    <property type="project" value="InterPro"/>
</dbReference>
<dbReference type="PANTHER" id="PTHR43133:SF51">
    <property type="entry name" value="RNA POLYMERASE SIGMA FACTOR"/>
    <property type="match status" value="1"/>
</dbReference>
<keyword evidence="5" id="KW-1133">Transmembrane helix</keyword>
<evidence type="ECO:0000259" key="6">
    <source>
        <dbReference type="Pfam" id="PF08281"/>
    </source>
</evidence>
<keyword evidence="5" id="KW-0812">Transmembrane</keyword>
<proteinExistence type="inferred from homology"/>
<dbReference type="Gene3D" id="1.10.1740.10">
    <property type="match status" value="1"/>
</dbReference>
<keyword evidence="8" id="KW-1185">Reference proteome</keyword>
<sequence>MNNDERVYDSDGLTLELFDYLYHVTYKSVYFTISRYINNESTILDLLQDTYISSFIKFECLGTFSVEGYQRWVNRIATNKAKDYLKRKKPALFSELSYPNSEFDAEDLSKRYSPEDYAQRKELTELFDYVLGCLPKDQRECIFLYYYEDMRICEIAKYLGITESTVKSRLRYGKEKMKLKLEESEKNGFRLFSLTPGSMVLYIVKHKQPKRHFKHEDVFQLIQTLCTLLAVVGMIMSLMLPFGIMKPSQKNISTVSFTNTYLPRFMRCSNMKFASIK</sequence>
<evidence type="ECO:0000256" key="1">
    <source>
        <dbReference type="ARBA" id="ARBA00010641"/>
    </source>
</evidence>
<dbReference type="STRING" id="1514105.AOC36_09055"/>